<sequence length="502" mass="53205">MKASFERRRIIALAALVCVAAGSAAGLTTGLVSCTPADKLVEARPLSASEAERLAGMRARNFKDGRVGVRATLGKPGAEIKLAGWIDWRRPLAYLAATAPAPGPDDGLLQAVPGIIATRPGRADGGLPPQAPPGKDWRVRPSTATSAHPAPIDSFVALLFAIASDKPDQAELLARSDSRWLGTDRIADRTVDVLLGPAVPPQPKPTATPTRSLRPSPSPKRSAVGPASPTPGPNSLAAMGGAVRYWLDGDGRLHRFEALLTKDLPVKVDLTREERPELVAIDALGGRSTKPRQVTPDEAAALALMRQRNRAAGGGRITLTVPMLPAGMLLATGWLDWRETVAYIGAYDMDKKDERVLMRANRTGVTVRNDGFTAGKLPPLPPPSGGWQAIPWSARGDALGGLDLDLLLNEALAVSGTGKDDAQALREAALWLRRDTLGGGPVNVYEIAKGADVGGARGAARIRYWMDRAGVLRRLELRTRTGAFAQLDITPGDVPTLSRPRL</sequence>
<keyword evidence="2" id="KW-0732">Signal</keyword>
<reference evidence="3 4" key="2">
    <citation type="submission" date="2020-03" db="EMBL/GenBank/DDBJ databases">
        <authorList>
            <person name="Ichikawa N."/>
            <person name="Kimura A."/>
            <person name="Kitahashi Y."/>
            <person name="Uohara A."/>
        </authorList>
    </citation>
    <scope>NUCLEOTIDE SEQUENCE [LARGE SCALE GENOMIC DNA]</scope>
    <source>
        <strain evidence="3 4">NBRC 108639</strain>
    </source>
</reference>
<evidence type="ECO:0008006" key="5">
    <source>
        <dbReference type="Google" id="ProtNLM"/>
    </source>
</evidence>
<evidence type="ECO:0000313" key="3">
    <source>
        <dbReference type="EMBL" id="GFJ76775.1"/>
    </source>
</evidence>
<dbReference type="PROSITE" id="PS51257">
    <property type="entry name" value="PROKAR_LIPOPROTEIN"/>
    <property type="match status" value="1"/>
</dbReference>
<name>A0A6V8K7K6_9ACTN</name>
<feature type="region of interest" description="Disordered" evidence="1">
    <location>
        <begin position="194"/>
        <end position="235"/>
    </location>
</feature>
<protein>
    <recommendedName>
        <fullName evidence="5">Lipoprotein</fullName>
    </recommendedName>
</protein>
<reference evidence="3 4" key="1">
    <citation type="submission" date="2020-03" db="EMBL/GenBank/DDBJ databases">
        <title>Whole genome shotgun sequence of Phytohabitans houttuyneae NBRC 108639.</title>
        <authorList>
            <person name="Komaki H."/>
            <person name="Tamura T."/>
        </authorList>
    </citation>
    <scope>NUCLEOTIDE SEQUENCE [LARGE SCALE GENOMIC DNA]</scope>
    <source>
        <strain evidence="3 4">NBRC 108639</strain>
    </source>
</reference>
<organism evidence="3 4">
    <name type="scientific">Phytohabitans houttuyneae</name>
    <dbReference type="NCBI Taxonomy" id="1076126"/>
    <lineage>
        <taxon>Bacteria</taxon>
        <taxon>Bacillati</taxon>
        <taxon>Actinomycetota</taxon>
        <taxon>Actinomycetes</taxon>
        <taxon>Micromonosporales</taxon>
        <taxon>Micromonosporaceae</taxon>
    </lineage>
</organism>
<dbReference type="EMBL" id="BLPF01000001">
    <property type="protein sequence ID" value="GFJ76775.1"/>
    <property type="molecule type" value="Genomic_DNA"/>
</dbReference>
<feature type="chain" id="PRO_5039680165" description="Lipoprotein" evidence="2">
    <location>
        <begin position="25"/>
        <end position="502"/>
    </location>
</feature>
<comment type="caution">
    <text evidence="3">The sequence shown here is derived from an EMBL/GenBank/DDBJ whole genome shotgun (WGS) entry which is preliminary data.</text>
</comment>
<evidence type="ECO:0000313" key="4">
    <source>
        <dbReference type="Proteomes" id="UP000482800"/>
    </source>
</evidence>
<evidence type="ECO:0000256" key="2">
    <source>
        <dbReference type="SAM" id="SignalP"/>
    </source>
</evidence>
<evidence type="ECO:0000256" key="1">
    <source>
        <dbReference type="SAM" id="MobiDB-lite"/>
    </source>
</evidence>
<accession>A0A6V8K7K6</accession>
<dbReference type="Proteomes" id="UP000482800">
    <property type="component" value="Unassembled WGS sequence"/>
</dbReference>
<feature type="region of interest" description="Disordered" evidence="1">
    <location>
        <begin position="119"/>
        <end position="146"/>
    </location>
</feature>
<feature type="signal peptide" evidence="2">
    <location>
        <begin position="1"/>
        <end position="24"/>
    </location>
</feature>
<feature type="compositionally biased region" description="Low complexity" evidence="1">
    <location>
        <begin position="207"/>
        <end position="222"/>
    </location>
</feature>
<dbReference type="AlphaFoldDB" id="A0A6V8K7K6"/>
<keyword evidence="4" id="KW-1185">Reference proteome</keyword>
<proteinExistence type="predicted"/>
<gene>
    <name evidence="3" type="ORF">Phou_009550</name>
</gene>